<evidence type="ECO:0000313" key="3">
    <source>
        <dbReference type="EMBL" id="CAD2142870.1"/>
    </source>
</evidence>
<name>A0A6V7U262_MELEN</name>
<protein>
    <recommendedName>
        <fullName evidence="2">F-box domain-containing protein</fullName>
    </recommendedName>
</protein>
<evidence type="ECO:0000256" key="1">
    <source>
        <dbReference type="SAM" id="Coils"/>
    </source>
</evidence>
<feature type="domain" description="F-box" evidence="2">
    <location>
        <begin position="325"/>
        <end position="377"/>
    </location>
</feature>
<proteinExistence type="predicted"/>
<feature type="coiled-coil region" evidence="1">
    <location>
        <begin position="299"/>
        <end position="326"/>
    </location>
</feature>
<keyword evidence="1" id="KW-0175">Coiled coil</keyword>
<organism evidence="3 4">
    <name type="scientific">Meloidogyne enterolobii</name>
    <name type="common">Root-knot nematode worm</name>
    <name type="synonym">Meloidogyne mayaguensis</name>
    <dbReference type="NCBI Taxonomy" id="390850"/>
    <lineage>
        <taxon>Eukaryota</taxon>
        <taxon>Metazoa</taxon>
        <taxon>Ecdysozoa</taxon>
        <taxon>Nematoda</taxon>
        <taxon>Chromadorea</taxon>
        <taxon>Rhabditida</taxon>
        <taxon>Tylenchina</taxon>
        <taxon>Tylenchomorpha</taxon>
        <taxon>Tylenchoidea</taxon>
        <taxon>Meloidogynidae</taxon>
        <taxon>Meloidogyninae</taxon>
        <taxon>Meloidogyne</taxon>
    </lineage>
</organism>
<dbReference type="EMBL" id="CAJEWN010000030">
    <property type="protein sequence ID" value="CAD2142870.1"/>
    <property type="molecule type" value="Genomic_DNA"/>
</dbReference>
<dbReference type="InterPro" id="IPR001810">
    <property type="entry name" value="F-box_dom"/>
</dbReference>
<dbReference type="SUPFAM" id="SSF81383">
    <property type="entry name" value="F-box domain"/>
    <property type="match status" value="1"/>
</dbReference>
<evidence type="ECO:0000259" key="2">
    <source>
        <dbReference type="PROSITE" id="PS50181"/>
    </source>
</evidence>
<gene>
    <name evidence="3" type="ORF">MENT_LOCUS7381</name>
</gene>
<feature type="domain" description="F-box" evidence="2">
    <location>
        <begin position="1"/>
        <end position="48"/>
    </location>
</feature>
<dbReference type="AlphaFoldDB" id="A0A6V7U262"/>
<accession>A0A6V7U262</accession>
<dbReference type="Proteomes" id="UP000580250">
    <property type="component" value="Unassembled WGS sequence"/>
</dbReference>
<dbReference type="InterPro" id="IPR036047">
    <property type="entry name" value="F-box-like_dom_sf"/>
</dbReference>
<dbReference type="PROSITE" id="PS50181">
    <property type="entry name" value="FBOX"/>
    <property type="match status" value="2"/>
</dbReference>
<sequence length="483" mass="57547">MFPYEIYYRILKYLPYESLYGSIRLVNHQFSQIASEIIEKNDFGWILVFIDNHDGKNIADWHSSFESSKKGYRSLPQCDPPSFIKIERIYFYCDQIAEELVTFLQRMKKVISSCRVDVDDLDVFASILERSNISMDVFLNAFQKPCYRLWIDQAYSSGCDKFLSSQYVSHCNNLRIQEFIFISDSLLDWLFGEPKITRSIHLDEYSNDCVHNLFDSIKKRAVETLNFDSKFNIFLGENTSFNPRKFEVENKLKIHYFNENSLVFYTGKVGWEERRKEILLESNVVEYDNVDQQRFTKIFIEMEEESKKYNDENEEGEEEFNKSEEEDFKMFPCEIYYKILKHVPYKTLYGSIRLVNHQFSQIASEIIEKNELAWIVFFVDYRDGKHVAQWFPSRGRYLRPEDKRSLPECDPPSFIRIKRIIISGRITKELVLFLNRIKKAIICCRIEFDKVDDFMLDLLSLNMYLDDFFNAFPEKYSLGAESL</sequence>
<evidence type="ECO:0000313" key="4">
    <source>
        <dbReference type="Proteomes" id="UP000580250"/>
    </source>
</evidence>
<reference evidence="3 4" key="1">
    <citation type="submission" date="2020-08" db="EMBL/GenBank/DDBJ databases">
        <authorList>
            <person name="Koutsovoulos G."/>
            <person name="Danchin GJ E."/>
        </authorList>
    </citation>
    <scope>NUCLEOTIDE SEQUENCE [LARGE SCALE GENOMIC DNA]</scope>
</reference>
<comment type="caution">
    <text evidence="3">The sequence shown here is derived from an EMBL/GenBank/DDBJ whole genome shotgun (WGS) entry which is preliminary data.</text>
</comment>